<feature type="region of interest" description="Disordered" evidence="1">
    <location>
        <begin position="32"/>
        <end position="51"/>
    </location>
</feature>
<dbReference type="Gene3D" id="3.40.50.1820">
    <property type="entry name" value="alpha/beta hydrolase"/>
    <property type="match status" value="1"/>
</dbReference>
<evidence type="ECO:0000256" key="1">
    <source>
        <dbReference type="SAM" id="MobiDB-lite"/>
    </source>
</evidence>
<dbReference type="EMBL" id="CP142149">
    <property type="protein sequence ID" value="WSE31756.1"/>
    <property type="molecule type" value="Genomic_DNA"/>
</dbReference>
<dbReference type="InterPro" id="IPR029058">
    <property type="entry name" value="AB_hydrolase_fold"/>
</dbReference>
<gene>
    <name evidence="3" type="ORF">VSH64_06500</name>
</gene>
<evidence type="ECO:0000313" key="3">
    <source>
        <dbReference type="EMBL" id="WSE31756.1"/>
    </source>
</evidence>
<organism evidence="3 4">
    <name type="scientific">Amycolatopsis rhabdoformis</name>
    <dbReference type="NCBI Taxonomy" id="1448059"/>
    <lineage>
        <taxon>Bacteria</taxon>
        <taxon>Bacillati</taxon>
        <taxon>Actinomycetota</taxon>
        <taxon>Actinomycetes</taxon>
        <taxon>Pseudonocardiales</taxon>
        <taxon>Pseudonocardiaceae</taxon>
        <taxon>Amycolatopsis</taxon>
    </lineage>
</organism>
<sequence length="266" mass="26733">MRRLSPRRRLLVAMVALVVLAGVVITAVSLSGGSSDSDAVPRAGSPAQDTPGTVLLVPGYGGGRGSLEQLADRVHRATGRPTEVLTLAGDGTGDLLAQVAVLADAVERAYVGGAPSVDVIGYSAGGVVARLWVAREGGEHQARRVITLGAPMHGTTLATAGGVLAPGACPTACQQLTPGSALLRGLPPIPPGLPWLSVWTRLDQTVTPPESARLDGAVNVALQQVCPADTAAHGDLPTDPAVTGLVLAALGTAPLSAPESCSVPRS</sequence>
<dbReference type="SUPFAM" id="SSF53474">
    <property type="entry name" value="alpha/beta-Hydrolases"/>
    <property type="match status" value="1"/>
</dbReference>
<name>A0ABZ1IBA9_9PSEU</name>
<keyword evidence="4" id="KW-1185">Reference proteome</keyword>
<dbReference type="RefSeq" id="WP_326834563.1">
    <property type="nucleotide sequence ID" value="NZ_CP142149.1"/>
</dbReference>
<evidence type="ECO:0000313" key="4">
    <source>
        <dbReference type="Proteomes" id="UP001330812"/>
    </source>
</evidence>
<dbReference type="InterPro" id="IPR012908">
    <property type="entry name" value="PGAP1-ab_dom-like"/>
</dbReference>
<reference evidence="3 4" key="1">
    <citation type="journal article" date="2015" name="Int. J. Syst. Evol. Microbiol.">
        <title>Amycolatopsis rhabdoformis sp. nov., an actinomycete isolated from a tropical forest soil.</title>
        <authorList>
            <person name="Souza W.R."/>
            <person name="Silva R.E."/>
            <person name="Goodfellow M."/>
            <person name="Busarakam K."/>
            <person name="Figueiro F.S."/>
            <person name="Ferreira D."/>
            <person name="Rodrigues-Filho E."/>
            <person name="Moraes L.A.B."/>
            <person name="Zucchi T.D."/>
        </authorList>
    </citation>
    <scope>NUCLEOTIDE SEQUENCE [LARGE SCALE GENOMIC DNA]</scope>
    <source>
        <strain evidence="3 4">NCIMB 14900</strain>
    </source>
</reference>
<dbReference type="Proteomes" id="UP001330812">
    <property type="component" value="Chromosome"/>
</dbReference>
<protein>
    <submittedName>
        <fullName evidence="3">Lipase</fullName>
    </submittedName>
</protein>
<feature type="domain" description="GPI inositol-deacylase PGAP1-like alpha/beta" evidence="2">
    <location>
        <begin position="94"/>
        <end position="158"/>
    </location>
</feature>
<accession>A0ABZ1IBA9</accession>
<evidence type="ECO:0000259" key="2">
    <source>
        <dbReference type="Pfam" id="PF07819"/>
    </source>
</evidence>
<proteinExistence type="predicted"/>
<dbReference type="Pfam" id="PF07819">
    <property type="entry name" value="PGAP1"/>
    <property type="match status" value="1"/>
</dbReference>